<dbReference type="EMBL" id="JMIH01000024">
    <property type="protein sequence ID" value="KEO72428.1"/>
    <property type="molecule type" value="Genomic_DNA"/>
</dbReference>
<comment type="caution">
    <text evidence="8">The sequence shown here is derived from an EMBL/GenBank/DDBJ whole genome shotgun (WGS) entry which is preliminary data.</text>
</comment>
<dbReference type="OrthoDB" id="9802481at2"/>
<dbReference type="Pfam" id="PF00149">
    <property type="entry name" value="Metallophos"/>
    <property type="match status" value="1"/>
</dbReference>
<dbReference type="GO" id="GO:0009245">
    <property type="term" value="P:lipid A biosynthetic process"/>
    <property type="evidence" value="ECO:0007669"/>
    <property type="project" value="TreeGrafter"/>
</dbReference>
<keyword evidence="2" id="KW-0997">Cell inner membrane</keyword>
<dbReference type="GO" id="GO:0016020">
    <property type="term" value="C:membrane"/>
    <property type="evidence" value="ECO:0007669"/>
    <property type="project" value="GOC"/>
</dbReference>
<dbReference type="PANTHER" id="PTHR34990:SF1">
    <property type="entry name" value="UDP-2,3-DIACYLGLUCOSAMINE HYDROLASE"/>
    <property type="match status" value="1"/>
</dbReference>
<dbReference type="eggNOG" id="COG2908">
    <property type="taxonomic scope" value="Bacteria"/>
</dbReference>
<evidence type="ECO:0000259" key="7">
    <source>
        <dbReference type="Pfam" id="PF00149"/>
    </source>
</evidence>
<keyword evidence="1" id="KW-1003">Cell membrane</keyword>
<dbReference type="SUPFAM" id="SSF56300">
    <property type="entry name" value="Metallo-dependent phosphatases"/>
    <property type="match status" value="1"/>
</dbReference>
<gene>
    <name evidence="8" type="ORF">EL17_16935</name>
</gene>
<dbReference type="AlphaFoldDB" id="A0A074KXU2"/>
<dbReference type="STRING" id="1048983.EL17_16935"/>
<evidence type="ECO:0000256" key="1">
    <source>
        <dbReference type="ARBA" id="ARBA00022475"/>
    </source>
</evidence>
<evidence type="ECO:0000256" key="3">
    <source>
        <dbReference type="ARBA" id="ARBA00022723"/>
    </source>
</evidence>
<sequence length="254" mass="30113">MKIILKENQKIFFASDFHLGAPDVSSSKKREEKIIRWLDTIKDEAGAIFLVGDIFDFWFEYDKVIPKGFIRFLGKIASLRDRGIPIIFFTGNHDLWMNDYFTEELDIPVYPHPLQIVVNRKKFLVGHGDGLGPGDKKYKFLKTFFTNKTCQLLFKWVHPDIGIRIAQNWSGNSRITNQKKQEDFFKGDQEWLWQYCKHVEQQMHFDYYIFGHRHLPLELPVGDSAHYINLGEWVSQYTYGVFDGQNFQLKHFKY</sequence>
<evidence type="ECO:0000256" key="5">
    <source>
        <dbReference type="ARBA" id="ARBA00023136"/>
    </source>
</evidence>
<dbReference type="CDD" id="cd07398">
    <property type="entry name" value="MPP_YbbF-LpxH"/>
    <property type="match status" value="1"/>
</dbReference>
<organism evidence="8 9">
    <name type="scientific">Anditalea andensis</name>
    <dbReference type="NCBI Taxonomy" id="1048983"/>
    <lineage>
        <taxon>Bacteria</taxon>
        <taxon>Pseudomonadati</taxon>
        <taxon>Bacteroidota</taxon>
        <taxon>Cytophagia</taxon>
        <taxon>Cytophagales</taxon>
        <taxon>Cytophagaceae</taxon>
        <taxon>Anditalea</taxon>
    </lineage>
</organism>
<dbReference type="GO" id="GO:0046872">
    <property type="term" value="F:metal ion binding"/>
    <property type="evidence" value="ECO:0007669"/>
    <property type="project" value="UniProtKB-KW"/>
</dbReference>
<proteinExistence type="predicted"/>
<dbReference type="GO" id="GO:0008758">
    <property type="term" value="F:UDP-2,3-diacylglucosamine hydrolase activity"/>
    <property type="evidence" value="ECO:0007669"/>
    <property type="project" value="TreeGrafter"/>
</dbReference>
<keyword evidence="9" id="KW-1185">Reference proteome</keyword>
<name>A0A074KXU2_9BACT</name>
<keyword evidence="5" id="KW-0472">Membrane</keyword>
<feature type="domain" description="Calcineurin-like phosphoesterase" evidence="7">
    <location>
        <begin position="10"/>
        <end position="215"/>
    </location>
</feature>
<keyword evidence="3" id="KW-0479">Metal-binding</keyword>
<evidence type="ECO:0000313" key="9">
    <source>
        <dbReference type="Proteomes" id="UP000027821"/>
    </source>
</evidence>
<dbReference type="Proteomes" id="UP000027821">
    <property type="component" value="Unassembled WGS sequence"/>
</dbReference>
<evidence type="ECO:0000256" key="2">
    <source>
        <dbReference type="ARBA" id="ARBA00022519"/>
    </source>
</evidence>
<evidence type="ECO:0000256" key="6">
    <source>
        <dbReference type="ARBA" id="ARBA00023211"/>
    </source>
</evidence>
<dbReference type="RefSeq" id="WP_035076944.1">
    <property type="nucleotide sequence ID" value="NZ_JMIH01000024.1"/>
</dbReference>
<evidence type="ECO:0000256" key="4">
    <source>
        <dbReference type="ARBA" id="ARBA00022801"/>
    </source>
</evidence>
<evidence type="ECO:0000313" key="8">
    <source>
        <dbReference type="EMBL" id="KEO72428.1"/>
    </source>
</evidence>
<dbReference type="InterPro" id="IPR004843">
    <property type="entry name" value="Calcineurin-like_PHP"/>
</dbReference>
<reference evidence="8 9" key="1">
    <citation type="submission" date="2014-04" db="EMBL/GenBank/DDBJ databases">
        <title>Characterization and application of a salt tolerant electro-active bacterium.</title>
        <authorList>
            <person name="Yang L."/>
            <person name="Wei S."/>
            <person name="Tay Q.X.M."/>
        </authorList>
    </citation>
    <scope>NUCLEOTIDE SEQUENCE [LARGE SCALE GENOMIC DNA]</scope>
    <source>
        <strain evidence="8 9">LY1</strain>
    </source>
</reference>
<keyword evidence="6" id="KW-0464">Manganese</keyword>
<dbReference type="InterPro" id="IPR029052">
    <property type="entry name" value="Metallo-depent_PP-like"/>
</dbReference>
<dbReference type="InterPro" id="IPR043461">
    <property type="entry name" value="LpxH-like"/>
</dbReference>
<keyword evidence="4 8" id="KW-0378">Hydrolase</keyword>
<dbReference type="Gene3D" id="3.60.21.10">
    <property type="match status" value="1"/>
</dbReference>
<accession>A0A074KXU2</accession>
<protein>
    <submittedName>
        <fullName evidence="8">UDP-2,3-diacylglucosamine hydrolase</fullName>
    </submittedName>
</protein>
<dbReference type="PANTHER" id="PTHR34990">
    <property type="entry name" value="UDP-2,3-DIACYLGLUCOSAMINE HYDROLASE-RELATED"/>
    <property type="match status" value="1"/>
</dbReference>